<evidence type="ECO:0000256" key="4">
    <source>
        <dbReference type="ARBA" id="ARBA00023002"/>
    </source>
</evidence>
<evidence type="ECO:0000313" key="10">
    <source>
        <dbReference type="Proteomes" id="UP000663864"/>
    </source>
</evidence>
<keyword evidence="3 7" id="KW-0479">Metal-binding</keyword>
<dbReference type="GO" id="GO:0016705">
    <property type="term" value="F:oxidoreductase activity, acting on paired donors, with incorporation or reduction of molecular oxygen"/>
    <property type="evidence" value="ECO:0007669"/>
    <property type="project" value="InterPro"/>
</dbReference>
<sequence length="694" mass="79880">MWLILLLVAFIIFVFYRPFKFWIIDPWLIHRDLWAQGIPGRHIPIVGEILNFRKSIQDENPLGYGAALAAKFGDYYHVSFGPTARLDTCDPELINGVLKTNARCYHKAYIMRLVLGVLLGNKNLLMAEDDIHAQHRRLIAPVFQHQNMNSMISLMIDVTKNLMKKWSTAADVARQDNKPLVLNIHEEMANLTLDIVTSCVFGTEIVSDEKMHQTIYRIISESLELMEKRLYNMTAIIPIVNRLPLPSKRCIDKCLREGKSLVRQIVDNRRKGLTKSACKGPDLLDLLLAASSSDKTNKLTDEEVYEEALTFVAAGHETTSTLMTWTLYNLANNPDICRQLEAEVDSVLNQVDEITPATLSLLTYTEAVVKESLRLHQPVPAIVRMAVKDNTLVASDGKEIHIKKGTGIFINFYMLHHSEKYWHEPFKFDPSRFDNKQSDKLILPFSAGPRSCIGQNFAMLEAKIMLALLVRHFRFELEPEFNQLKETKQNKGNISNCSSFFESPTELECTNNELTEFSLTNESISSINTDIIENDEKEELIYSDKDVLDNGFYLFKSSSILENHIHQTNECSTQTSVRYVSLDSPSTTVICRQQRVIESISIHVQQKKNIFKKIVDLLYGTKPSMIYELGLQFLYVYDEIFNYREGHTFAIFFRKKIWYLTIEKIKYIQCQVNEHRPKLTLILNYKNQLTSIHV</sequence>
<dbReference type="EMBL" id="CAJNOT010001474">
    <property type="protein sequence ID" value="CAF1204668.1"/>
    <property type="molecule type" value="Genomic_DNA"/>
</dbReference>
<evidence type="ECO:0000256" key="5">
    <source>
        <dbReference type="ARBA" id="ARBA00023004"/>
    </source>
</evidence>
<feature type="binding site" description="axial binding residue" evidence="7">
    <location>
        <position position="452"/>
    </location>
    <ligand>
        <name>heme</name>
        <dbReference type="ChEBI" id="CHEBI:30413"/>
    </ligand>
    <ligandPart>
        <name>Fe</name>
        <dbReference type="ChEBI" id="CHEBI:18248"/>
    </ligandPart>
</feature>
<dbReference type="PRINTS" id="PR00463">
    <property type="entry name" value="EP450I"/>
</dbReference>
<evidence type="ECO:0000256" key="8">
    <source>
        <dbReference type="RuleBase" id="RU000461"/>
    </source>
</evidence>
<organism evidence="9 10">
    <name type="scientific">Rotaria sordida</name>
    <dbReference type="NCBI Taxonomy" id="392033"/>
    <lineage>
        <taxon>Eukaryota</taxon>
        <taxon>Metazoa</taxon>
        <taxon>Spiralia</taxon>
        <taxon>Gnathifera</taxon>
        <taxon>Rotifera</taxon>
        <taxon>Eurotatoria</taxon>
        <taxon>Bdelloidea</taxon>
        <taxon>Philodinida</taxon>
        <taxon>Philodinidae</taxon>
        <taxon>Rotaria</taxon>
    </lineage>
</organism>
<dbReference type="PANTHER" id="PTHR24291">
    <property type="entry name" value="CYTOCHROME P450 FAMILY 4"/>
    <property type="match status" value="1"/>
</dbReference>
<proteinExistence type="inferred from homology"/>
<dbReference type="InterPro" id="IPR002401">
    <property type="entry name" value="Cyt_P450_E_grp-I"/>
</dbReference>
<dbReference type="PRINTS" id="PR00385">
    <property type="entry name" value="P450"/>
</dbReference>
<protein>
    <recommendedName>
        <fullName evidence="11">Cytochrome P450</fullName>
    </recommendedName>
</protein>
<dbReference type="SUPFAM" id="SSF48264">
    <property type="entry name" value="Cytochrome P450"/>
    <property type="match status" value="1"/>
</dbReference>
<comment type="cofactor">
    <cofactor evidence="7">
        <name>heme</name>
        <dbReference type="ChEBI" id="CHEBI:30413"/>
    </cofactor>
</comment>
<evidence type="ECO:0000256" key="3">
    <source>
        <dbReference type="ARBA" id="ARBA00022723"/>
    </source>
</evidence>
<name>A0A814WNK9_9BILA</name>
<accession>A0A814WNK9</accession>
<evidence type="ECO:0008006" key="11">
    <source>
        <dbReference type="Google" id="ProtNLM"/>
    </source>
</evidence>
<dbReference type="PANTHER" id="PTHR24291:SF50">
    <property type="entry name" value="BIFUNCTIONAL ALBAFLAVENONE MONOOXYGENASE_TERPENE SYNTHASE"/>
    <property type="match status" value="1"/>
</dbReference>
<dbReference type="Gene3D" id="1.10.630.10">
    <property type="entry name" value="Cytochrome P450"/>
    <property type="match status" value="1"/>
</dbReference>
<dbReference type="InterPro" id="IPR017972">
    <property type="entry name" value="Cyt_P450_CS"/>
</dbReference>
<comment type="similarity">
    <text evidence="1 8">Belongs to the cytochrome P450 family.</text>
</comment>
<evidence type="ECO:0000256" key="6">
    <source>
        <dbReference type="ARBA" id="ARBA00023033"/>
    </source>
</evidence>
<dbReference type="Proteomes" id="UP000663864">
    <property type="component" value="Unassembled WGS sequence"/>
</dbReference>
<evidence type="ECO:0000256" key="1">
    <source>
        <dbReference type="ARBA" id="ARBA00010617"/>
    </source>
</evidence>
<dbReference type="InterPro" id="IPR001128">
    <property type="entry name" value="Cyt_P450"/>
</dbReference>
<dbReference type="GO" id="GO:0020037">
    <property type="term" value="F:heme binding"/>
    <property type="evidence" value="ECO:0007669"/>
    <property type="project" value="InterPro"/>
</dbReference>
<comment type="caution">
    <text evidence="9">The sequence shown here is derived from an EMBL/GenBank/DDBJ whole genome shotgun (WGS) entry which is preliminary data.</text>
</comment>
<keyword evidence="5 7" id="KW-0408">Iron</keyword>
<dbReference type="Pfam" id="PF00067">
    <property type="entry name" value="p450"/>
    <property type="match status" value="1"/>
</dbReference>
<reference evidence="9" key="1">
    <citation type="submission" date="2021-02" db="EMBL/GenBank/DDBJ databases">
        <authorList>
            <person name="Nowell W R."/>
        </authorList>
    </citation>
    <scope>NUCLEOTIDE SEQUENCE</scope>
</reference>
<dbReference type="AlphaFoldDB" id="A0A814WNK9"/>
<dbReference type="InterPro" id="IPR036396">
    <property type="entry name" value="Cyt_P450_sf"/>
</dbReference>
<dbReference type="InterPro" id="IPR050196">
    <property type="entry name" value="Cytochrome_P450_Monoox"/>
</dbReference>
<evidence type="ECO:0000313" key="9">
    <source>
        <dbReference type="EMBL" id="CAF1204668.1"/>
    </source>
</evidence>
<dbReference type="GO" id="GO:0004497">
    <property type="term" value="F:monooxygenase activity"/>
    <property type="evidence" value="ECO:0007669"/>
    <property type="project" value="UniProtKB-KW"/>
</dbReference>
<evidence type="ECO:0000256" key="2">
    <source>
        <dbReference type="ARBA" id="ARBA00022617"/>
    </source>
</evidence>
<keyword evidence="6 8" id="KW-0503">Monooxygenase</keyword>
<keyword evidence="2 7" id="KW-0349">Heme</keyword>
<dbReference type="PROSITE" id="PS00086">
    <property type="entry name" value="CYTOCHROME_P450"/>
    <property type="match status" value="1"/>
</dbReference>
<gene>
    <name evidence="9" type="ORF">ZHD862_LOCUS23041</name>
</gene>
<dbReference type="GO" id="GO:0005506">
    <property type="term" value="F:iron ion binding"/>
    <property type="evidence" value="ECO:0007669"/>
    <property type="project" value="InterPro"/>
</dbReference>
<keyword evidence="4 8" id="KW-0560">Oxidoreductase</keyword>
<evidence type="ECO:0000256" key="7">
    <source>
        <dbReference type="PIRSR" id="PIRSR602401-1"/>
    </source>
</evidence>